<evidence type="ECO:0000313" key="3">
    <source>
        <dbReference type="WBParaSite" id="jg12639"/>
    </source>
</evidence>
<dbReference type="Proteomes" id="UP000887574">
    <property type="component" value="Unplaced"/>
</dbReference>
<keyword evidence="2" id="KW-1185">Reference proteome</keyword>
<sequence length="122" mass="13219">MVGSAFGGLETRSHFRSFQPLSHGIDYIKMFNDIDVTPQTLYEQQTTISTADDYLQDLWDCGSPIPSLFSAGGSECTLESLTSPFTSPQSLSRTESFCSLPNKNGSEDASNSPGSPCSSHRI</sequence>
<proteinExistence type="predicted"/>
<reference evidence="3" key="1">
    <citation type="submission" date="2022-11" db="UniProtKB">
        <authorList>
            <consortium name="WormBaseParasite"/>
        </authorList>
    </citation>
    <scope>IDENTIFICATION</scope>
</reference>
<evidence type="ECO:0000313" key="2">
    <source>
        <dbReference type="Proteomes" id="UP000887574"/>
    </source>
</evidence>
<feature type="region of interest" description="Disordered" evidence="1">
    <location>
        <begin position="81"/>
        <end position="122"/>
    </location>
</feature>
<dbReference type="WBParaSite" id="jg12639">
    <property type="protein sequence ID" value="jg12639"/>
    <property type="gene ID" value="jg12639"/>
</dbReference>
<protein>
    <submittedName>
        <fullName evidence="3">Uncharacterized protein</fullName>
    </submittedName>
</protein>
<accession>A0A915CU18</accession>
<name>A0A915CU18_9BILA</name>
<dbReference type="AlphaFoldDB" id="A0A915CU18"/>
<organism evidence="2 3">
    <name type="scientific">Ditylenchus dipsaci</name>
    <dbReference type="NCBI Taxonomy" id="166011"/>
    <lineage>
        <taxon>Eukaryota</taxon>
        <taxon>Metazoa</taxon>
        <taxon>Ecdysozoa</taxon>
        <taxon>Nematoda</taxon>
        <taxon>Chromadorea</taxon>
        <taxon>Rhabditida</taxon>
        <taxon>Tylenchina</taxon>
        <taxon>Tylenchomorpha</taxon>
        <taxon>Sphaerularioidea</taxon>
        <taxon>Anguinidae</taxon>
        <taxon>Anguininae</taxon>
        <taxon>Ditylenchus</taxon>
    </lineage>
</organism>
<evidence type="ECO:0000256" key="1">
    <source>
        <dbReference type="SAM" id="MobiDB-lite"/>
    </source>
</evidence>